<dbReference type="Gene3D" id="3.40.50.2000">
    <property type="entry name" value="Glycogen Phosphorylase B"/>
    <property type="match status" value="1"/>
</dbReference>
<feature type="domain" description="Glycosyl transferase family 1" evidence="2">
    <location>
        <begin position="165"/>
        <end position="316"/>
    </location>
</feature>
<dbReference type="InterPro" id="IPR050194">
    <property type="entry name" value="Glycosyltransferase_grp1"/>
</dbReference>
<dbReference type="AlphaFoldDB" id="A0A8X8YVK5"/>
<gene>
    <name evidence="3" type="ORF">SASPL_102011</name>
</gene>
<dbReference type="GO" id="GO:0009941">
    <property type="term" value="C:chloroplast envelope"/>
    <property type="evidence" value="ECO:0007669"/>
    <property type="project" value="TreeGrafter"/>
</dbReference>
<proteinExistence type="predicted"/>
<evidence type="ECO:0000313" key="3">
    <source>
        <dbReference type="EMBL" id="KAG6437101.1"/>
    </source>
</evidence>
<dbReference type="FunFam" id="3.40.50.2000:FF:000062">
    <property type="entry name" value="sulfoquinovosyl transferase SQD2"/>
    <property type="match status" value="1"/>
</dbReference>
<dbReference type="GO" id="GO:0016020">
    <property type="term" value="C:membrane"/>
    <property type="evidence" value="ECO:0007669"/>
    <property type="project" value="GOC"/>
</dbReference>
<keyword evidence="1" id="KW-0328">Glycosyltransferase</keyword>
<reference evidence="3" key="1">
    <citation type="submission" date="2018-01" db="EMBL/GenBank/DDBJ databases">
        <authorList>
            <person name="Mao J.F."/>
        </authorList>
    </citation>
    <scope>NUCLEOTIDE SEQUENCE</scope>
    <source>
        <strain evidence="3">Huo1</strain>
        <tissue evidence="3">Leaf</tissue>
    </source>
</reference>
<evidence type="ECO:0000313" key="4">
    <source>
        <dbReference type="Proteomes" id="UP000298416"/>
    </source>
</evidence>
<dbReference type="Pfam" id="PF00534">
    <property type="entry name" value="Glycos_transf_1"/>
    <property type="match status" value="1"/>
</dbReference>
<evidence type="ECO:0000259" key="2">
    <source>
        <dbReference type="Pfam" id="PF00534"/>
    </source>
</evidence>
<dbReference type="CDD" id="cd03814">
    <property type="entry name" value="GT4-like"/>
    <property type="match status" value="1"/>
</dbReference>
<organism evidence="3">
    <name type="scientific">Salvia splendens</name>
    <name type="common">Scarlet sage</name>
    <dbReference type="NCBI Taxonomy" id="180675"/>
    <lineage>
        <taxon>Eukaryota</taxon>
        <taxon>Viridiplantae</taxon>
        <taxon>Streptophyta</taxon>
        <taxon>Embryophyta</taxon>
        <taxon>Tracheophyta</taxon>
        <taxon>Spermatophyta</taxon>
        <taxon>Magnoliopsida</taxon>
        <taxon>eudicotyledons</taxon>
        <taxon>Gunneridae</taxon>
        <taxon>Pentapetalae</taxon>
        <taxon>asterids</taxon>
        <taxon>lamiids</taxon>
        <taxon>Lamiales</taxon>
        <taxon>Lamiaceae</taxon>
        <taxon>Nepetoideae</taxon>
        <taxon>Mentheae</taxon>
        <taxon>Salviinae</taxon>
        <taxon>Salvia</taxon>
        <taxon>Salvia subgen. Calosphace</taxon>
        <taxon>core Calosphace</taxon>
    </lineage>
</organism>
<comment type="caution">
    <text evidence="3">The sequence shown here is derived from an EMBL/GenBank/DDBJ whole genome shotgun (WGS) entry which is preliminary data.</text>
</comment>
<dbReference type="InterPro" id="IPR001296">
    <property type="entry name" value="Glyco_trans_1"/>
</dbReference>
<dbReference type="SUPFAM" id="SSF53756">
    <property type="entry name" value="UDP-Glycosyltransferase/glycogen phosphorylase"/>
    <property type="match status" value="1"/>
</dbReference>
<accession>A0A8X8YVK5</accession>
<reference evidence="3" key="2">
    <citation type="submission" date="2020-08" db="EMBL/GenBank/DDBJ databases">
        <title>Plant Genome Project.</title>
        <authorList>
            <person name="Zhang R.-G."/>
        </authorList>
    </citation>
    <scope>NUCLEOTIDE SEQUENCE</scope>
    <source>
        <strain evidence="3">Huo1</strain>
        <tissue evidence="3">Leaf</tissue>
    </source>
</reference>
<sequence>MTIREFKDGKEERSPPLFEAEVNAKPLRIALFVEPSPFAYISGYKNRFQNFIKYLREMGDEVMVVTTHEGVPEEFHGALLIGSRRYIPRYTFSWLVQPMWLVIKCLHRAADLTLVPSAAIAKDLVEAKATTANMIRIWNKGVDSESFHPRFHSQEMRLRLSNGEPDRPLIVHVGRLGVEKSLDFLKRVMDELPEARIAFIGDGPYRKDLEQMFSGMPAVFTGMLQGEELSQAYASGDVFVMPSESETLGQVVLEAMSSGLPVVGARAGGIPDMIPEDQQGKTGYLFTPGDLDDCLSKLKPLLHDQELRETIGKAARVETEKYDWRAATRKIRNENYNAAIWFWRKKRDEFLQPFQWLFQRFLQTPRAIQM</sequence>
<dbReference type="Proteomes" id="UP000298416">
    <property type="component" value="Unassembled WGS sequence"/>
</dbReference>
<dbReference type="GO" id="GO:0009247">
    <property type="term" value="P:glycolipid biosynthetic process"/>
    <property type="evidence" value="ECO:0007669"/>
    <property type="project" value="TreeGrafter"/>
</dbReference>
<protein>
    <recommendedName>
        <fullName evidence="2">Glycosyl transferase family 1 domain-containing protein</fullName>
    </recommendedName>
</protein>
<dbReference type="GO" id="GO:0046506">
    <property type="term" value="P:sulfolipid biosynthetic process"/>
    <property type="evidence" value="ECO:0007669"/>
    <property type="project" value="TreeGrafter"/>
</dbReference>
<dbReference type="EMBL" id="PNBA02000001">
    <property type="protein sequence ID" value="KAG6437101.1"/>
    <property type="molecule type" value="Genomic_DNA"/>
</dbReference>
<name>A0A8X8YVK5_SALSN</name>
<dbReference type="PANTHER" id="PTHR45947:SF3">
    <property type="entry name" value="SULFOQUINOVOSYL TRANSFERASE SQD2"/>
    <property type="match status" value="1"/>
</dbReference>
<dbReference type="PANTHER" id="PTHR45947">
    <property type="entry name" value="SULFOQUINOVOSYL TRANSFERASE SQD2"/>
    <property type="match status" value="1"/>
</dbReference>
<keyword evidence="1" id="KW-0808">Transferase</keyword>
<dbReference type="GO" id="GO:0046510">
    <property type="term" value="F:UDP-sulfoquinovose:DAG sulfoquinovosyltransferase activity"/>
    <property type="evidence" value="ECO:0007669"/>
    <property type="project" value="TreeGrafter"/>
</dbReference>
<evidence type="ECO:0000256" key="1">
    <source>
        <dbReference type="ARBA" id="ARBA00022676"/>
    </source>
</evidence>
<keyword evidence="4" id="KW-1185">Reference proteome</keyword>